<dbReference type="Proteomes" id="UP000017818">
    <property type="component" value="Unassembled WGS sequence"/>
</dbReference>
<dbReference type="RefSeq" id="WP_009527186.1">
    <property type="nucleotide sequence ID" value="NZ_JH815225.1"/>
</dbReference>
<organism evidence="1 2">
    <name type="scientific">Peptoanaerobacter stomatis</name>
    <dbReference type="NCBI Taxonomy" id="796937"/>
    <lineage>
        <taxon>Bacteria</taxon>
        <taxon>Bacillati</taxon>
        <taxon>Bacillota</taxon>
        <taxon>Clostridia</taxon>
        <taxon>Peptostreptococcales</taxon>
        <taxon>Filifactoraceae</taxon>
        <taxon>Peptoanaerobacter</taxon>
    </lineage>
</organism>
<accession>V9HQV3</accession>
<reference evidence="1 2" key="1">
    <citation type="submission" date="2012-05" db="EMBL/GenBank/DDBJ databases">
        <title>The Genome Sequence of Eubacteriaceae bacterium CM2.</title>
        <authorList>
            <consortium name="The Broad Institute Genome Sequencing Platform"/>
            <person name="Earl A."/>
            <person name="Ward D."/>
            <person name="Feldgarden M."/>
            <person name="Gevers D."/>
            <person name="Sizova M."/>
            <person name="Hazen A."/>
            <person name="Epstein S."/>
            <person name="Walker B."/>
            <person name="Young S.K."/>
            <person name="Zeng Q."/>
            <person name="Gargeya S."/>
            <person name="Fitzgerald M."/>
            <person name="Haas B."/>
            <person name="Abouelleil A."/>
            <person name="Alvarado L."/>
            <person name="Arachchi H.M."/>
            <person name="Berlin A."/>
            <person name="Chapman S.B."/>
            <person name="Goldberg J."/>
            <person name="Griggs A."/>
            <person name="Gujja S."/>
            <person name="Hansen M."/>
            <person name="Howarth C."/>
            <person name="Imamovic A."/>
            <person name="Larimer J."/>
            <person name="McCowen C."/>
            <person name="Montmayeur A."/>
            <person name="Murphy C."/>
            <person name="Neiman D."/>
            <person name="Pearson M."/>
            <person name="Priest M."/>
            <person name="Roberts A."/>
            <person name="Saif S."/>
            <person name="Shea T."/>
            <person name="Sisk P."/>
            <person name="Sykes S."/>
            <person name="Wortman J."/>
            <person name="Nusbaum C."/>
            <person name="Birren B."/>
        </authorList>
    </citation>
    <scope>NUCLEOTIDE SEQUENCE [LARGE SCALE GENOMIC DNA]</scope>
    <source>
        <strain evidence="1 2">CM2</strain>
    </source>
</reference>
<name>V9HQV3_9FIRM</name>
<evidence type="ECO:0000313" key="2">
    <source>
        <dbReference type="Proteomes" id="UP000017818"/>
    </source>
</evidence>
<dbReference type="EMBL" id="AFZF02000004">
    <property type="protein sequence ID" value="EHL17386.1"/>
    <property type="molecule type" value="Genomic_DNA"/>
</dbReference>
<gene>
    <name evidence="1" type="ORF">HMPREF9630_00553</name>
</gene>
<evidence type="ECO:0000313" key="1">
    <source>
        <dbReference type="EMBL" id="EHL17386.1"/>
    </source>
</evidence>
<comment type="caution">
    <text evidence="1">The sequence shown here is derived from an EMBL/GenBank/DDBJ whole genome shotgun (WGS) entry which is preliminary data.</text>
</comment>
<protein>
    <submittedName>
        <fullName evidence="1">Uncharacterized protein</fullName>
    </submittedName>
</protein>
<proteinExistence type="predicted"/>
<dbReference type="HOGENOM" id="CLU_211411_0_0_9"/>
<dbReference type="AlphaFoldDB" id="V9HQV3"/>
<sequence>MQKSRAEYFKERRKKLKDFGVLIEREKLEEFEKQLKQKNITKTKWLNDKIDIELKK</sequence>